<dbReference type="Gene3D" id="3.30.300.20">
    <property type="match status" value="1"/>
</dbReference>
<dbReference type="PANTHER" id="PTHR34654">
    <property type="entry name" value="UPF0109 PROTEIN SCO5592"/>
    <property type="match status" value="1"/>
</dbReference>
<comment type="subcellular location">
    <subcellularLocation>
        <location evidence="3">Cytoplasm</location>
    </subcellularLocation>
</comment>
<keyword evidence="3" id="KW-0133">Cell shape</keyword>
<protein>
    <recommendedName>
        <fullName evidence="3">RNA-binding protein KhpA</fullName>
    </recommendedName>
    <alternativeName>
        <fullName evidence="3">KH-domain protein A</fullName>
    </alternativeName>
</protein>
<keyword evidence="3" id="KW-0143">Chaperone</keyword>
<dbReference type="EMBL" id="PFSK01000042">
    <property type="protein sequence ID" value="PJC22143.1"/>
    <property type="molecule type" value="Genomic_DNA"/>
</dbReference>
<evidence type="ECO:0000313" key="4">
    <source>
        <dbReference type="EMBL" id="PJC22143.1"/>
    </source>
</evidence>
<evidence type="ECO:0000256" key="3">
    <source>
        <dbReference type="HAMAP-Rule" id="MF_00088"/>
    </source>
</evidence>
<evidence type="ECO:0000256" key="2">
    <source>
        <dbReference type="ARBA" id="ARBA00022884"/>
    </source>
</evidence>
<name>A0A2M8EI42_UNCKA</name>
<dbReference type="GO" id="GO:0071555">
    <property type="term" value="P:cell wall organization"/>
    <property type="evidence" value="ECO:0007669"/>
    <property type="project" value="UniProtKB-KW"/>
</dbReference>
<dbReference type="InterPro" id="IPR015946">
    <property type="entry name" value="KH_dom-like_a/b"/>
</dbReference>
<dbReference type="InterPro" id="IPR020627">
    <property type="entry name" value="KhpA"/>
</dbReference>
<keyword evidence="2 3" id="KW-0694">RNA-binding</keyword>
<comment type="subunit">
    <text evidence="3">Forms a complex with KhpB.</text>
</comment>
<dbReference type="AlphaFoldDB" id="A0A2M8EI42"/>
<dbReference type="PROSITE" id="PS50084">
    <property type="entry name" value="KH_TYPE_1"/>
    <property type="match status" value="1"/>
</dbReference>
<dbReference type="GO" id="GO:0005737">
    <property type="term" value="C:cytoplasm"/>
    <property type="evidence" value="ECO:0007669"/>
    <property type="project" value="UniProtKB-SubCell"/>
</dbReference>
<comment type="similarity">
    <text evidence="3">Belongs to the KhpA RNA-binding protein family.</text>
</comment>
<evidence type="ECO:0000256" key="1">
    <source>
        <dbReference type="ARBA" id="ARBA00022490"/>
    </source>
</evidence>
<proteinExistence type="inferred from homology"/>
<evidence type="ECO:0000313" key="5">
    <source>
        <dbReference type="Proteomes" id="UP000228781"/>
    </source>
</evidence>
<keyword evidence="3" id="KW-0961">Cell wall biogenesis/degradation</keyword>
<dbReference type="GO" id="GO:0009252">
    <property type="term" value="P:peptidoglycan biosynthetic process"/>
    <property type="evidence" value="ECO:0007669"/>
    <property type="project" value="UniProtKB-UniRule"/>
</dbReference>
<dbReference type="CDD" id="cd22533">
    <property type="entry name" value="KH-II_YlqC-like"/>
    <property type="match status" value="1"/>
</dbReference>
<keyword evidence="1 3" id="KW-0963">Cytoplasm</keyword>
<dbReference type="Proteomes" id="UP000228781">
    <property type="component" value="Unassembled WGS sequence"/>
</dbReference>
<comment type="caution">
    <text evidence="4">The sequence shown here is derived from an EMBL/GenBank/DDBJ whole genome shotgun (WGS) entry which is preliminary data.</text>
</comment>
<comment type="function">
    <text evidence="3">A probable RNA chaperone. Forms a complex with KhpB which binds to cellular RNA and controls its expression. Plays a role in peptidoglycan (PG) homeostasis and cell length regulation.</text>
</comment>
<organism evidence="4 5">
    <name type="scientific">candidate division WWE3 bacterium CG_4_9_14_0_2_um_filter_48_10</name>
    <dbReference type="NCBI Taxonomy" id="1975078"/>
    <lineage>
        <taxon>Bacteria</taxon>
        <taxon>Katanobacteria</taxon>
    </lineage>
</organism>
<dbReference type="Pfam" id="PF13083">
    <property type="entry name" value="KH_KhpA-B"/>
    <property type="match status" value="1"/>
</dbReference>
<accession>A0A2M8EI42</accession>
<dbReference type="InterPro" id="IPR009019">
    <property type="entry name" value="KH_sf_prok-type"/>
</dbReference>
<dbReference type="PANTHER" id="PTHR34654:SF1">
    <property type="entry name" value="RNA-BINDING PROTEIN KHPA"/>
    <property type="match status" value="1"/>
</dbReference>
<dbReference type="GO" id="GO:0003723">
    <property type="term" value="F:RNA binding"/>
    <property type="evidence" value="ECO:0007669"/>
    <property type="project" value="UniProtKB-UniRule"/>
</dbReference>
<dbReference type="HAMAP" id="MF_00088">
    <property type="entry name" value="KhpA"/>
    <property type="match status" value="1"/>
</dbReference>
<sequence>MKELLKYLVKELVSKPKEVKITESQEEDGTVHLTLSVAPEDMGTVIGKDGKTITAIRSLVKTAAVKAGKKVFLELEEREEK</sequence>
<dbReference type="GO" id="GO:0008360">
    <property type="term" value="P:regulation of cell shape"/>
    <property type="evidence" value="ECO:0007669"/>
    <property type="project" value="UniProtKB-KW"/>
</dbReference>
<dbReference type="SUPFAM" id="SSF54814">
    <property type="entry name" value="Prokaryotic type KH domain (KH-domain type II)"/>
    <property type="match status" value="1"/>
</dbReference>
<reference evidence="5" key="1">
    <citation type="submission" date="2017-09" db="EMBL/GenBank/DDBJ databases">
        <title>Depth-based differentiation of microbial function through sediment-hosted aquifers and enrichment of novel symbionts in the deep terrestrial subsurface.</title>
        <authorList>
            <person name="Probst A.J."/>
            <person name="Ladd B."/>
            <person name="Jarett J.K."/>
            <person name="Geller-Mcgrath D.E."/>
            <person name="Sieber C.M.K."/>
            <person name="Emerson J.B."/>
            <person name="Anantharaman K."/>
            <person name="Thomas B.C."/>
            <person name="Malmstrom R."/>
            <person name="Stieglmeier M."/>
            <person name="Klingl A."/>
            <person name="Woyke T."/>
            <person name="Ryan C.M."/>
            <person name="Banfield J.F."/>
        </authorList>
    </citation>
    <scope>NUCLEOTIDE SEQUENCE [LARGE SCALE GENOMIC DNA]</scope>
</reference>
<gene>
    <name evidence="3" type="primary">khpA</name>
    <name evidence="4" type="ORF">CO059_02750</name>
</gene>